<dbReference type="PANTHER" id="PTHR30614">
    <property type="entry name" value="MEMBRANE COMPONENT OF AMINO ACID ABC TRANSPORTER"/>
    <property type="match status" value="1"/>
</dbReference>
<dbReference type="AlphaFoldDB" id="A0A132MIC4"/>
<dbReference type="Proteomes" id="UP000748108">
    <property type="component" value="Unassembled WGS sequence"/>
</dbReference>
<dbReference type="InterPro" id="IPR035906">
    <property type="entry name" value="MetI-like_sf"/>
</dbReference>
<feature type="transmembrane region" description="Helical" evidence="8">
    <location>
        <begin position="17"/>
        <end position="39"/>
    </location>
</feature>
<keyword evidence="3" id="KW-1003">Cell membrane</keyword>
<dbReference type="InterPro" id="IPR043429">
    <property type="entry name" value="ArtM/GltK/GlnP/TcyL/YhdX-like"/>
</dbReference>
<dbReference type="OrthoDB" id="9805999at2"/>
<dbReference type="InterPro" id="IPR000515">
    <property type="entry name" value="MetI-like"/>
</dbReference>
<evidence type="ECO:0000256" key="1">
    <source>
        <dbReference type="ARBA" id="ARBA00004651"/>
    </source>
</evidence>
<dbReference type="Gene3D" id="1.10.3720.10">
    <property type="entry name" value="MetI-like"/>
    <property type="match status" value="1"/>
</dbReference>
<evidence type="ECO:0000256" key="8">
    <source>
        <dbReference type="RuleBase" id="RU363032"/>
    </source>
</evidence>
<keyword evidence="4 8" id="KW-0812">Transmembrane</keyword>
<proteinExistence type="inferred from homology"/>
<dbReference type="STRING" id="1484.SA87_07495"/>
<gene>
    <name evidence="10" type="primary">ehuC</name>
    <name evidence="10" type="ORF">KM312_08710</name>
    <name evidence="11" type="ORF">SA87_07495</name>
</gene>
<feature type="domain" description="ABC transmembrane type-1" evidence="9">
    <location>
        <begin position="15"/>
        <end position="204"/>
    </location>
</feature>
<dbReference type="InterPro" id="IPR010065">
    <property type="entry name" value="AA_ABC_transptr_permease_3TM"/>
</dbReference>
<dbReference type="InterPro" id="IPR014342">
    <property type="entry name" value="Ectoine_EhuC"/>
</dbReference>
<dbReference type="PROSITE" id="PS50928">
    <property type="entry name" value="ABC_TM1"/>
    <property type="match status" value="1"/>
</dbReference>
<dbReference type="EMBL" id="JXBB01000011">
    <property type="protein sequence ID" value="OAR04818.1"/>
    <property type="molecule type" value="Genomic_DNA"/>
</dbReference>
<evidence type="ECO:0000256" key="5">
    <source>
        <dbReference type="ARBA" id="ARBA00022970"/>
    </source>
</evidence>
<organism evidence="11 12">
    <name type="scientific">Hydrogenibacillus schlegelii</name>
    <name type="common">Bacillus schlegelii</name>
    <dbReference type="NCBI Taxonomy" id="1484"/>
    <lineage>
        <taxon>Bacteria</taxon>
        <taxon>Bacillati</taxon>
        <taxon>Bacillota</taxon>
        <taxon>Bacilli</taxon>
        <taxon>Bacillales</taxon>
        <taxon>Bacillales Family X. Incertae Sedis</taxon>
        <taxon>Hydrogenibacillus</taxon>
    </lineage>
</organism>
<keyword evidence="12" id="KW-1185">Reference proteome</keyword>
<comment type="subcellular location">
    <subcellularLocation>
        <location evidence="1 8">Cell membrane</location>
        <topology evidence="1 8">Multi-pass membrane protein</topology>
    </subcellularLocation>
</comment>
<evidence type="ECO:0000313" key="12">
    <source>
        <dbReference type="Proteomes" id="UP000243024"/>
    </source>
</evidence>
<evidence type="ECO:0000313" key="10">
    <source>
        <dbReference type="EMBL" id="MBT9282702.1"/>
    </source>
</evidence>
<keyword evidence="7 8" id="KW-0472">Membrane</keyword>
<evidence type="ECO:0000256" key="3">
    <source>
        <dbReference type="ARBA" id="ARBA00022475"/>
    </source>
</evidence>
<dbReference type="EMBL" id="JAHHQF010000066">
    <property type="protein sequence ID" value="MBT9282702.1"/>
    <property type="molecule type" value="Genomic_DNA"/>
</dbReference>
<dbReference type="Proteomes" id="UP000243024">
    <property type="component" value="Unassembled WGS sequence"/>
</dbReference>
<evidence type="ECO:0000256" key="2">
    <source>
        <dbReference type="ARBA" id="ARBA00022448"/>
    </source>
</evidence>
<accession>A0A132MIC4</accession>
<dbReference type="SUPFAM" id="SSF161098">
    <property type="entry name" value="MetI-like"/>
    <property type="match status" value="1"/>
</dbReference>
<dbReference type="RefSeq" id="WP_066199593.1">
    <property type="nucleotide sequence ID" value="NZ_CBCSAS010000006.1"/>
</dbReference>
<comment type="similarity">
    <text evidence="8">Belongs to the binding-protein-dependent transport system permease family.</text>
</comment>
<protein>
    <submittedName>
        <fullName evidence="11">Ectoine/hydroxyectoine ABC transporter permease subunit EhuC</fullName>
    </submittedName>
</protein>
<reference evidence="10" key="2">
    <citation type="journal article" date="2021" name="Microbiology">
        <title>Metagenomic Analysis of the Microbial Community in the Underground Coal Fire Area (Kemerovo Region, Russia) Revealed Predominance of Thermophilic Members of the Phyla Deinococcus-thermus, Aquificae, and Firmicutes.</title>
        <authorList>
            <person name="Kadnikov V."/>
            <person name="Mardanov A.V."/>
            <person name="Beletsky A.V."/>
            <person name="Karnachuk O.V."/>
            <person name="Ravin N.V."/>
        </authorList>
    </citation>
    <scope>NUCLEOTIDE SEQUENCE</scope>
    <source>
        <strain evidence="10">RBS10-49</strain>
    </source>
</reference>
<reference evidence="11 12" key="1">
    <citation type="submission" date="2015-09" db="EMBL/GenBank/DDBJ databases">
        <title>Draft genome sequence of Hydrogenibacillus schlegelii DSM 2000.</title>
        <authorList>
            <person name="Hemp J."/>
        </authorList>
    </citation>
    <scope>NUCLEOTIDE SEQUENCE [LARGE SCALE GENOMIC DNA]</scope>
    <source>
        <strain evidence="11 12">MA 48</strain>
    </source>
</reference>
<feature type="transmembrane region" description="Helical" evidence="8">
    <location>
        <begin position="183"/>
        <end position="204"/>
    </location>
</feature>
<sequence>MEAGILLLPGLLRGLRVTLEVFVLGAMLALGLSFAVGLLRLSRFPIVRTLAAAYVEFFRGTSLLIQLFWLYYALPFFGVELSALAAGVLGLGLNYGAYGSEVVRSAIRSVPKGQWEAAIALNLSPLVRFRRVILPQAWPLMLPPFGNLLIELLKGTSLVSMITLGDMTFQAMSLRTTYARYEVPLFLLLLVLYFLIATATSAIVRRLERRARVGRSA</sequence>
<keyword evidence="2 8" id="KW-0813">Transport</keyword>
<evidence type="ECO:0000256" key="7">
    <source>
        <dbReference type="ARBA" id="ARBA00023136"/>
    </source>
</evidence>
<dbReference type="GO" id="GO:0043190">
    <property type="term" value="C:ATP-binding cassette (ABC) transporter complex"/>
    <property type="evidence" value="ECO:0007669"/>
    <property type="project" value="InterPro"/>
</dbReference>
<dbReference type="GO" id="GO:0022857">
    <property type="term" value="F:transmembrane transporter activity"/>
    <property type="evidence" value="ECO:0007669"/>
    <property type="project" value="InterPro"/>
</dbReference>
<evidence type="ECO:0000256" key="6">
    <source>
        <dbReference type="ARBA" id="ARBA00022989"/>
    </source>
</evidence>
<evidence type="ECO:0000259" key="9">
    <source>
        <dbReference type="PROSITE" id="PS50928"/>
    </source>
</evidence>
<keyword evidence="6 8" id="KW-1133">Transmembrane helix</keyword>
<evidence type="ECO:0000256" key="4">
    <source>
        <dbReference type="ARBA" id="ARBA00022692"/>
    </source>
</evidence>
<evidence type="ECO:0000313" key="11">
    <source>
        <dbReference type="EMBL" id="OAR04818.1"/>
    </source>
</evidence>
<feature type="transmembrane region" description="Helical" evidence="8">
    <location>
        <begin position="77"/>
        <end position="98"/>
    </location>
</feature>
<dbReference type="NCBIfam" id="TIGR03004">
    <property type="entry name" value="ectoine_ehuC"/>
    <property type="match status" value="1"/>
</dbReference>
<feature type="transmembrane region" description="Helical" evidence="8">
    <location>
        <begin position="51"/>
        <end position="71"/>
    </location>
</feature>
<comment type="caution">
    <text evidence="11">The sequence shown here is derived from an EMBL/GenBank/DDBJ whole genome shotgun (WGS) entry which is preliminary data.</text>
</comment>
<dbReference type="CDD" id="cd06261">
    <property type="entry name" value="TM_PBP2"/>
    <property type="match status" value="1"/>
</dbReference>
<dbReference type="Pfam" id="PF00528">
    <property type="entry name" value="BPD_transp_1"/>
    <property type="match status" value="1"/>
</dbReference>
<name>A0A132MIC4_HYDSH</name>
<dbReference type="PANTHER" id="PTHR30614:SF0">
    <property type="entry name" value="L-CYSTINE TRANSPORT SYSTEM PERMEASE PROTEIN TCYL"/>
    <property type="match status" value="1"/>
</dbReference>
<dbReference type="NCBIfam" id="TIGR01726">
    <property type="entry name" value="HEQRo_perm_3TM"/>
    <property type="match status" value="1"/>
</dbReference>
<dbReference type="GO" id="GO:0006865">
    <property type="term" value="P:amino acid transport"/>
    <property type="evidence" value="ECO:0007669"/>
    <property type="project" value="UniProtKB-KW"/>
</dbReference>
<keyword evidence="5" id="KW-0029">Amino-acid transport</keyword>